<feature type="chain" id="PRO_5017748688" evidence="1">
    <location>
        <begin position="19"/>
        <end position="149"/>
    </location>
</feature>
<evidence type="ECO:0000256" key="1">
    <source>
        <dbReference type="SAM" id="SignalP"/>
    </source>
</evidence>
<accession>A0A3E2H6X0</accession>
<keyword evidence="3" id="KW-1185">Reference proteome</keyword>
<proteinExistence type="predicted"/>
<evidence type="ECO:0000313" key="3">
    <source>
        <dbReference type="Proteomes" id="UP000258309"/>
    </source>
</evidence>
<sequence>MRWLLPGPKAFKLLLAVAIELSDHDLGVGSQAFAAARASQAPFDVPDPSASGLVMDWIRRAAASMWTIGPHGYATAADVDIASALLAADTGSTLMSGIVSVAEYQIRETCYVYGTLNPRVETQHEQYLVLKAGPWRDKLSSAHGGVVVD</sequence>
<gene>
    <name evidence="2" type="ORF">B7463_g7194</name>
</gene>
<name>A0A3E2H6X0_SCYLI</name>
<dbReference type="AlphaFoldDB" id="A0A3E2H6X0"/>
<organism evidence="2 3">
    <name type="scientific">Scytalidium lignicola</name>
    <name type="common">Hyphomycete</name>
    <dbReference type="NCBI Taxonomy" id="5539"/>
    <lineage>
        <taxon>Eukaryota</taxon>
        <taxon>Fungi</taxon>
        <taxon>Dikarya</taxon>
        <taxon>Ascomycota</taxon>
        <taxon>Pezizomycotina</taxon>
        <taxon>Leotiomycetes</taxon>
        <taxon>Leotiomycetes incertae sedis</taxon>
        <taxon>Scytalidium</taxon>
    </lineage>
</organism>
<feature type="non-terminal residue" evidence="2">
    <location>
        <position position="1"/>
    </location>
</feature>
<protein>
    <submittedName>
        <fullName evidence="2">Uncharacterized protein</fullName>
    </submittedName>
</protein>
<evidence type="ECO:0000313" key="2">
    <source>
        <dbReference type="EMBL" id="RFU29145.1"/>
    </source>
</evidence>
<comment type="caution">
    <text evidence="2">The sequence shown here is derived from an EMBL/GenBank/DDBJ whole genome shotgun (WGS) entry which is preliminary data.</text>
</comment>
<dbReference type="Proteomes" id="UP000258309">
    <property type="component" value="Unassembled WGS sequence"/>
</dbReference>
<reference evidence="2 3" key="1">
    <citation type="submission" date="2018-05" db="EMBL/GenBank/DDBJ databases">
        <title>Draft genome sequence of Scytalidium lignicola DSM 105466, a ubiquitous saprotrophic fungus.</title>
        <authorList>
            <person name="Buettner E."/>
            <person name="Gebauer A.M."/>
            <person name="Hofrichter M."/>
            <person name="Liers C."/>
            <person name="Kellner H."/>
        </authorList>
    </citation>
    <scope>NUCLEOTIDE SEQUENCE [LARGE SCALE GENOMIC DNA]</scope>
    <source>
        <strain evidence="2 3">DSM 105466</strain>
    </source>
</reference>
<feature type="signal peptide" evidence="1">
    <location>
        <begin position="1"/>
        <end position="18"/>
    </location>
</feature>
<feature type="non-terminal residue" evidence="2">
    <location>
        <position position="149"/>
    </location>
</feature>
<dbReference type="EMBL" id="NCSJ02000138">
    <property type="protein sequence ID" value="RFU29145.1"/>
    <property type="molecule type" value="Genomic_DNA"/>
</dbReference>
<keyword evidence="1" id="KW-0732">Signal</keyword>